<keyword evidence="2" id="KW-1185">Reference proteome</keyword>
<accession>A0ABN3CHB9</accession>
<proteinExistence type="predicted"/>
<evidence type="ECO:0000313" key="2">
    <source>
        <dbReference type="Proteomes" id="UP001499843"/>
    </source>
</evidence>
<organism evidence="1 2">
    <name type="scientific">Nonomuraea monospora</name>
    <dbReference type="NCBI Taxonomy" id="568818"/>
    <lineage>
        <taxon>Bacteria</taxon>
        <taxon>Bacillati</taxon>
        <taxon>Actinomycetota</taxon>
        <taxon>Actinomycetes</taxon>
        <taxon>Streptosporangiales</taxon>
        <taxon>Streptosporangiaceae</taxon>
        <taxon>Nonomuraea</taxon>
    </lineage>
</organism>
<evidence type="ECO:0000313" key="1">
    <source>
        <dbReference type="EMBL" id="GAA2208574.1"/>
    </source>
</evidence>
<name>A0ABN3CHB9_9ACTN</name>
<protein>
    <submittedName>
        <fullName evidence="1">Uncharacterized protein</fullName>
    </submittedName>
</protein>
<dbReference type="EMBL" id="BAAAQX010000009">
    <property type="protein sequence ID" value="GAA2208574.1"/>
    <property type="molecule type" value="Genomic_DNA"/>
</dbReference>
<reference evidence="1 2" key="1">
    <citation type="journal article" date="2019" name="Int. J. Syst. Evol. Microbiol.">
        <title>The Global Catalogue of Microorganisms (GCM) 10K type strain sequencing project: providing services to taxonomists for standard genome sequencing and annotation.</title>
        <authorList>
            <consortium name="The Broad Institute Genomics Platform"/>
            <consortium name="The Broad Institute Genome Sequencing Center for Infectious Disease"/>
            <person name="Wu L."/>
            <person name="Ma J."/>
        </authorList>
    </citation>
    <scope>NUCLEOTIDE SEQUENCE [LARGE SCALE GENOMIC DNA]</scope>
    <source>
        <strain evidence="1 2">JCM 16114</strain>
    </source>
</reference>
<comment type="caution">
    <text evidence="1">The sequence shown here is derived from an EMBL/GenBank/DDBJ whole genome shotgun (WGS) entry which is preliminary data.</text>
</comment>
<dbReference type="Proteomes" id="UP001499843">
    <property type="component" value="Unassembled WGS sequence"/>
</dbReference>
<sequence length="56" mass="6078">MTTVKDKSIGQLPVSDLSRFEGLGGGEAGRRGRLVGRVRKEPYPSPIRKLKGCPLL</sequence>
<gene>
    <name evidence="1" type="ORF">GCM10009850_040320</name>
</gene>